<dbReference type="PANTHER" id="PTHR37327">
    <property type="entry name" value="CHROMOSOME 1, WHOLE GENOME SHOTGUN SEQUENCE"/>
    <property type="match status" value="1"/>
</dbReference>
<evidence type="ECO:0000313" key="2">
    <source>
        <dbReference type="EMBL" id="PWN32473.1"/>
    </source>
</evidence>
<dbReference type="InterPro" id="IPR036181">
    <property type="entry name" value="MIT_dom_sf"/>
</dbReference>
<feature type="region of interest" description="Disordered" evidence="1">
    <location>
        <begin position="663"/>
        <end position="737"/>
    </location>
</feature>
<dbReference type="EMBL" id="KZ819605">
    <property type="protein sequence ID" value="PWN32473.1"/>
    <property type="molecule type" value="Genomic_DNA"/>
</dbReference>
<feature type="region of interest" description="Disordered" evidence="1">
    <location>
        <begin position="1"/>
        <end position="121"/>
    </location>
</feature>
<feature type="compositionally biased region" description="Polar residues" evidence="1">
    <location>
        <begin position="82"/>
        <end position="103"/>
    </location>
</feature>
<feature type="compositionally biased region" description="Pro residues" evidence="1">
    <location>
        <begin position="725"/>
        <end position="735"/>
    </location>
</feature>
<feature type="region of interest" description="Disordered" evidence="1">
    <location>
        <begin position="577"/>
        <end position="619"/>
    </location>
</feature>
<evidence type="ECO:0000256" key="1">
    <source>
        <dbReference type="SAM" id="MobiDB-lite"/>
    </source>
</evidence>
<feature type="compositionally biased region" description="Basic and acidic residues" evidence="1">
    <location>
        <begin position="456"/>
        <end position="476"/>
    </location>
</feature>
<feature type="region of interest" description="Disordered" evidence="1">
    <location>
        <begin position="376"/>
        <end position="397"/>
    </location>
</feature>
<organism evidence="2 3">
    <name type="scientific">Meira miltonrushii</name>
    <dbReference type="NCBI Taxonomy" id="1280837"/>
    <lineage>
        <taxon>Eukaryota</taxon>
        <taxon>Fungi</taxon>
        <taxon>Dikarya</taxon>
        <taxon>Basidiomycota</taxon>
        <taxon>Ustilaginomycotina</taxon>
        <taxon>Exobasidiomycetes</taxon>
        <taxon>Exobasidiales</taxon>
        <taxon>Brachybasidiaceae</taxon>
        <taxon>Meira</taxon>
    </lineage>
</organism>
<protein>
    <recommendedName>
        <fullName evidence="4">MIT domain-containing protein</fullName>
    </recommendedName>
</protein>
<dbReference type="OrthoDB" id="2245455at2759"/>
<dbReference type="GeneID" id="37024590"/>
<name>A0A316V8F0_9BASI</name>
<proteinExistence type="predicted"/>
<feature type="compositionally biased region" description="Polar residues" evidence="1">
    <location>
        <begin position="268"/>
        <end position="278"/>
    </location>
</feature>
<evidence type="ECO:0008006" key="4">
    <source>
        <dbReference type="Google" id="ProtNLM"/>
    </source>
</evidence>
<keyword evidence="3" id="KW-1185">Reference proteome</keyword>
<feature type="compositionally biased region" description="Polar residues" evidence="1">
    <location>
        <begin position="135"/>
        <end position="145"/>
    </location>
</feature>
<dbReference type="InParanoid" id="A0A316V8F0"/>
<feature type="compositionally biased region" description="Low complexity" evidence="1">
    <location>
        <begin position="1002"/>
        <end position="1012"/>
    </location>
</feature>
<feature type="compositionally biased region" description="Low complexity" evidence="1">
    <location>
        <begin position="66"/>
        <end position="81"/>
    </location>
</feature>
<dbReference type="PANTHER" id="PTHR37327:SF1">
    <property type="entry name" value="MICROTUBULE INTERACTING AND TRANSPORT DOMAIN-CONTAINING PROTEIN"/>
    <property type="match status" value="1"/>
</dbReference>
<feature type="compositionally biased region" description="Low complexity" evidence="1">
    <location>
        <begin position="30"/>
        <end position="43"/>
    </location>
</feature>
<feature type="compositionally biased region" description="Low complexity" evidence="1">
    <location>
        <begin position="976"/>
        <end position="987"/>
    </location>
</feature>
<dbReference type="STRING" id="1280837.A0A316V8F0"/>
<dbReference type="Proteomes" id="UP000245771">
    <property type="component" value="Unassembled WGS sequence"/>
</dbReference>
<feature type="compositionally biased region" description="Polar residues" evidence="1">
    <location>
        <begin position="607"/>
        <end position="619"/>
    </location>
</feature>
<feature type="compositionally biased region" description="Gly residues" evidence="1">
    <location>
        <begin position="988"/>
        <end position="1001"/>
    </location>
</feature>
<feature type="region of interest" description="Disordered" evidence="1">
    <location>
        <begin position="971"/>
        <end position="1018"/>
    </location>
</feature>
<feature type="compositionally biased region" description="Low complexity" evidence="1">
    <location>
        <begin position="252"/>
        <end position="266"/>
    </location>
</feature>
<evidence type="ECO:0000313" key="3">
    <source>
        <dbReference type="Proteomes" id="UP000245771"/>
    </source>
</evidence>
<reference evidence="2 3" key="1">
    <citation type="journal article" date="2018" name="Mol. Biol. Evol.">
        <title>Broad Genomic Sampling Reveals a Smut Pathogenic Ancestry of the Fungal Clade Ustilaginomycotina.</title>
        <authorList>
            <person name="Kijpornyongpan T."/>
            <person name="Mondo S.J."/>
            <person name="Barry K."/>
            <person name="Sandor L."/>
            <person name="Lee J."/>
            <person name="Lipzen A."/>
            <person name="Pangilinan J."/>
            <person name="LaButti K."/>
            <person name="Hainaut M."/>
            <person name="Henrissat B."/>
            <person name="Grigoriev I.V."/>
            <person name="Spatafora J.W."/>
            <person name="Aime M.C."/>
        </authorList>
    </citation>
    <scope>NUCLEOTIDE SEQUENCE [LARGE SCALE GENOMIC DNA]</scope>
    <source>
        <strain evidence="2 3">MCA 3882</strain>
    </source>
</reference>
<feature type="compositionally biased region" description="Polar residues" evidence="1">
    <location>
        <begin position="288"/>
        <end position="306"/>
    </location>
</feature>
<feature type="compositionally biased region" description="Basic residues" evidence="1">
    <location>
        <begin position="694"/>
        <end position="707"/>
    </location>
</feature>
<feature type="compositionally biased region" description="Acidic residues" evidence="1">
    <location>
        <begin position="443"/>
        <end position="455"/>
    </location>
</feature>
<dbReference type="AlphaFoldDB" id="A0A316V8F0"/>
<feature type="region of interest" description="Disordered" evidence="1">
    <location>
        <begin position="189"/>
        <end position="306"/>
    </location>
</feature>
<feature type="compositionally biased region" description="Polar residues" evidence="1">
    <location>
        <begin position="44"/>
        <end position="55"/>
    </location>
</feature>
<feature type="region of interest" description="Disordered" evidence="1">
    <location>
        <begin position="425"/>
        <end position="476"/>
    </location>
</feature>
<feature type="region of interest" description="Disordered" evidence="1">
    <location>
        <begin position="751"/>
        <end position="779"/>
    </location>
</feature>
<feature type="compositionally biased region" description="Polar residues" evidence="1">
    <location>
        <begin position="577"/>
        <end position="599"/>
    </location>
</feature>
<sequence length="1174" mass="126548">MEHAHIRSQQQPIPNQQSRRMQQRQPDSYLSSPPTSSSLPSTSNRSALRTRQENVGESFLAMDPESSSSPSSTKVASAGSSTMLSYSTSPNRSVARSMQNRSAGQAARGMNYDDSDVAEGSSQRAQMIDLYNATLSGQESEQSGNEYAARPKAKSRGTRLGMQMGKMKVASPSHPPESLIGASNREQGETFALQHQQQQQQQQQIAAQHDRRIPPTQQQPQPPTESDRSNLPREGRSSASSARQKGMEKDSSTSSFSSSRATYDSTRLTESTSTTKEAWSTPHETPLRRTSSPDRQNTTRSGQLSDATIAELGATPGMEPAALLNSDGQALSSKNILTIALQKAQSAVLLDGSNNVAEAILAYKQAVRLLQEVMERVSPKSTSNSKSSRKVHREEERRRLKVIHDTYAERIRLLSMIYSPNTDDENEGVFNTFNAGEPADTSGEADNEEEPEDETVDRQSWSEKREAKGKRISDHNAELSEQIATPTTAAPIINVSHDEPHVRATPHDRMLLDPDVDNRGHNRIEDGMITPSTPYFDANATFNEFRHSEDLSRSNATTLVVSKATAEPKRIMRDQTLVSPSTSQGTISQRRRNTNTSLSAVLPPSPTLLTSGNESQSVTPTLASVASMISTGTTPPPPMPGSDGVLPVMKQLYTNHMDDASSADKTAVDLSEKLQMSDGEAEARERQAAFSSAVRKRATSQPSHRRPTIPAAFLPGSMRSHQTATPPPASRPPMPKITRKASMPLTLLPQASGALTGGSATITSPSGAKGGLGGANPLPSPAPSSYSGYHMLGTPISAVPPTSNLVDDRSLILQDLFPTALPSMQMGMQPSFASNSASLGLAWMGVSNSIPDSNDLNMPNEKCLRPFHTMKQLSKSIEKGSYLTQKLFLPKELWLQNVGGSRLSAVDTKIRMVDLMSTSMDNVENYGQFLLHEMSFNQPGTTAIHVAKFVKSLDEMESVMMEVQHTLNKKLGNLEGSNGPSSSSTSGPGSGMGGGNAGGASGSSVMSNSTSGGTIGKRSNLNTFNALSSKLSKSINHMVAHNSKSTTDSPAVYIEGLSRLFNKSQILGDHLSALLESRQHNHPGESSQDVTITTNASGGGGAANGAYATGMPMGLPPMEIGYSGLQEDMQTMIEFRLRKMSEFFANVVLRFVLHDLTILVDKSVKRNAVQMFES</sequence>
<accession>A0A316V8F0</accession>
<feature type="region of interest" description="Disordered" evidence="1">
    <location>
        <begin position="135"/>
        <end position="159"/>
    </location>
</feature>
<dbReference type="SUPFAM" id="SSF116846">
    <property type="entry name" value="MIT domain"/>
    <property type="match status" value="1"/>
</dbReference>
<feature type="compositionally biased region" description="Low complexity" evidence="1">
    <location>
        <begin position="194"/>
        <end position="207"/>
    </location>
</feature>
<feature type="compositionally biased region" description="Basic and acidic residues" evidence="1">
    <location>
        <begin position="225"/>
        <end position="236"/>
    </location>
</feature>
<dbReference type="RefSeq" id="XP_025352775.1">
    <property type="nucleotide sequence ID" value="XM_025502809.1"/>
</dbReference>
<feature type="compositionally biased region" description="Polar residues" evidence="1">
    <location>
        <begin position="7"/>
        <end position="29"/>
    </location>
</feature>
<gene>
    <name evidence="2" type="ORF">FA14DRAFT_74564</name>
</gene>